<gene>
    <name evidence="1" type="ORF">E5990_07845</name>
</gene>
<comment type="caution">
    <text evidence="1">The sequence shown here is derived from an EMBL/GenBank/DDBJ whole genome shotgun (WGS) entry which is preliminary data.</text>
</comment>
<organism evidence="1 2">
    <name type="scientific">Muribaculum caecicola</name>
    <dbReference type="NCBI Taxonomy" id="3038144"/>
    <lineage>
        <taxon>Bacteria</taxon>
        <taxon>Pseudomonadati</taxon>
        <taxon>Bacteroidota</taxon>
        <taxon>Bacteroidia</taxon>
        <taxon>Bacteroidales</taxon>
        <taxon>Muribaculaceae</taxon>
        <taxon>Muribaculum</taxon>
    </lineage>
</organism>
<keyword evidence="2" id="KW-1185">Reference proteome</keyword>
<sequence>MTILIDNGHGRETPGKRSPDGQIKEYEYTREMAQTIVSRLNSLGLSAQRLVMENHDVPLSERCRRANEYKDNHILVSLHLNAAGADGKWHNASGFSCFIANNASERSKWLAKAFTEQAIQLNLIGNRHIPPNKTWVQNLAICRDTTCPAVLTESLFMDNLSDAAILLSDNGFKAITDLHVNAILSYFEKFHKQS</sequence>
<proteinExistence type="predicted"/>
<accession>A0AC61S4E8</accession>
<reference evidence="1" key="1">
    <citation type="submission" date="2019-04" db="EMBL/GenBank/DDBJ databases">
        <title>Microbes associate with the intestines of laboratory mice.</title>
        <authorList>
            <person name="Navarre W."/>
            <person name="Wong E."/>
            <person name="Huang K.C."/>
            <person name="Tropini C."/>
            <person name="Ng K."/>
            <person name="Yu B."/>
        </authorList>
    </citation>
    <scope>NUCLEOTIDE SEQUENCE</scope>
    <source>
        <strain evidence="1">NM86_A22</strain>
    </source>
</reference>
<dbReference type="Proteomes" id="UP000305401">
    <property type="component" value="Unassembled WGS sequence"/>
</dbReference>
<dbReference type="EMBL" id="SSTG01000099">
    <property type="protein sequence ID" value="THG47069.1"/>
    <property type="molecule type" value="Genomic_DNA"/>
</dbReference>
<name>A0AC61S4E8_9BACT</name>
<evidence type="ECO:0000313" key="2">
    <source>
        <dbReference type="Proteomes" id="UP000305401"/>
    </source>
</evidence>
<protein>
    <submittedName>
        <fullName evidence="1">N-acetylmuramoyl-L-alanine amidase</fullName>
    </submittedName>
</protein>
<evidence type="ECO:0000313" key="1">
    <source>
        <dbReference type="EMBL" id="THG47069.1"/>
    </source>
</evidence>